<reference evidence="5 6" key="1">
    <citation type="submission" date="2023-01" db="EMBL/GenBank/DDBJ databases">
        <authorList>
            <person name="Lee S.H."/>
            <person name="Jung H.S."/>
            <person name="Yun J.U."/>
        </authorList>
    </citation>
    <scope>NUCLEOTIDE SEQUENCE [LARGE SCALE GENOMIC DNA]</scope>
    <source>
        <strain evidence="5 6">CBA3646</strain>
    </source>
</reference>
<dbReference type="InterPro" id="IPR051429">
    <property type="entry name" value="Encapsulin_nc"/>
</dbReference>
<accession>A0ABY7QTK7</accession>
<dbReference type="RefSeq" id="WP_271191640.1">
    <property type="nucleotide sequence ID" value="NZ_CP115667.1"/>
</dbReference>
<protein>
    <recommendedName>
        <fullName evidence="4">Type 1 encapsulin shell protein</fullName>
    </recommendedName>
</protein>
<organism evidence="5 6">
    <name type="scientific">Peptoniphilus equinus</name>
    <dbReference type="NCBI Taxonomy" id="3016343"/>
    <lineage>
        <taxon>Bacteria</taxon>
        <taxon>Bacillati</taxon>
        <taxon>Bacillota</taxon>
        <taxon>Tissierellia</taxon>
        <taxon>Tissierellales</taxon>
        <taxon>Peptoniphilaceae</taxon>
        <taxon>Peptoniphilus</taxon>
    </lineage>
</organism>
<sequence length="264" mass="29094">MDFLKRTAAPISKAAWSEIDEAATSVFKNILSGRRVLKVNGPKGLDYTVVDEGRLEEISPVKENEVCAGLYQVQRLVEARINFKLNEWELDNLHRGAKDIDLAPLEEACEKLALYEEESIYNGNKAAGIAGLIPSAGHKIKLGKDANGLLKAIGDAKYALMNAYVAMPYDLVVSKDVYDRLNTVYEGAHLMDTVQKLIGGQIIRSKVVTGAVMFPSKDEDLEFTVGQDFAIGYDNENGTELTLFATESFTLRVLDPDKIVAFTK</sequence>
<evidence type="ECO:0000256" key="2">
    <source>
        <dbReference type="ARBA" id="ARBA00033743"/>
    </source>
</evidence>
<dbReference type="Proteomes" id="UP001210339">
    <property type="component" value="Chromosome"/>
</dbReference>
<evidence type="ECO:0000256" key="3">
    <source>
        <dbReference type="ARBA" id="ARBA00033787"/>
    </source>
</evidence>
<dbReference type="PIRSF" id="PIRSF019254">
    <property type="entry name" value="CFP29"/>
    <property type="match status" value="1"/>
</dbReference>
<dbReference type="PANTHER" id="PTHR37165">
    <property type="entry name" value="PEPTIDASE U56 FAMILY"/>
    <property type="match status" value="1"/>
</dbReference>
<evidence type="ECO:0000313" key="5">
    <source>
        <dbReference type="EMBL" id="WBW50109.1"/>
    </source>
</evidence>
<comment type="subcellular location">
    <subcellularLocation>
        <location evidence="1">Encapsulin nanocompartment</location>
    </subcellularLocation>
</comment>
<dbReference type="Gene3D" id="3.30.2320.10">
    <property type="entry name" value="hypothetical protein PF0899 domain"/>
    <property type="match status" value="1"/>
</dbReference>
<name>A0ABY7QTK7_9FIRM</name>
<evidence type="ECO:0000256" key="1">
    <source>
        <dbReference type="ARBA" id="ARBA00033738"/>
    </source>
</evidence>
<keyword evidence="6" id="KW-1185">Reference proteome</keyword>
<gene>
    <name evidence="5" type="ORF">O6R05_00680</name>
</gene>
<dbReference type="Pfam" id="PF04454">
    <property type="entry name" value="Linocin_M18"/>
    <property type="match status" value="1"/>
</dbReference>
<dbReference type="PANTHER" id="PTHR37165:SF1">
    <property type="entry name" value="TYPE 1 ENCAPSULIN SHELL PROTEIN"/>
    <property type="match status" value="1"/>
</dbReference>
<dbReference type="EMBL" id="CP115667">
    <property type="protein sequence ID" value="WBW50109.1"/>
    <property type="molecule type" value="Genomic_DNA"/>
</dbReference>
<proteinExistence type="inferred from homology"/>
<comment type="similarity">
    <text evidence="2">Belongs to the encapsulin family. Family 1 subfamily.</text>
</comment>
<keyword evidence="3" id="KW-1284">Encapsulin nanocompartment</keyword>
<dbReference type="Gene3D" id="3.30.2400.30">
    <property type="match status" value="1"/>
</dbReference>
<dbReference type="NCBIfam" id="NF041155">
    <property type="entry name" value="encap_f1"/>
    <property type="match status" value="1"/>
</dbReference>
<evidence type="ECO:0000313" key="6">
    <source>
        <dbReference type="Proteomes" id="UP001210339"/>
    </source>
</evidence>
<evidence type="ECO:0000256" key="4">
    <source>
        <dbReference type="ARBA" id="ARBA00050023"/>
    </source>
</evidence>
<dbReference type="InterPro" id="IPR007544">
    <property type="entry name" value="ENCAP"/>
</dbReference>